<dbReference type="AlphaFoldDB" id="A0A2M7TG69"/>
<feature type="compositionally biased region" description="Basic and acidic residues" evidence="1">
    <location>
        <begin position="238"/>
        <end position="259"/>
    </location>
</feature>
<keyword evidence="2" id="KW-0472">Membrane</keyword>
<comment type="caution">
    <text evidence="3">The sequence shown here is derived from an EMBL/GenBank/DDBJ whole genome shotgun (WGS) entry which is preliminary data.</text>
</comment>
<dbReference type="EMBL" id="PFNL01000154">
    <property type="protein sequence ID" value="PIZ45011.1"/>
    <property type="molecule type" value="Genomic_DNA"/>
</dbReference>
<evidence type="ECO:0000256" key="1">
    <source>
        <dbReference type="SAM" id="MobiDB-lite"/>
    </source>
</evidence>
<keyword evidence="2" id="KW-0812">Transmembrane</keyword>
<accession>A0A2M7TG69</accession>
<keyword evidence="2" id="KW-1133">Transmembrane helix</keyword>
<proteinExistence type="predicted"/>
<dbReference type="Gene3D" id="2.60.40.10">
    <property type="entry name" value="Immunoglobulins"/>
    <property type="match status" value="1"/>
</dbReference>
<organism evidence="3 4">
    <name type="scientific">candidate division WWE3 bacterium CG_4_10_14_0_2_um_filter_41_14</name>
    <dbReference type="NCBI Taxonomy" id="1975072"/>
    <lineage>
        <taxon>Bacteria</taxon>
        <taxon>Katanobacteria</taxon>
    </lineage>
</organism>
<sequence>MKVYKFCIGLYLASLFLPLTILGAPDSVDIFGAYVSRSSTSATISWNTTPHTKAYLSYAGSDGVWTQTPWSIDFLVKHEITLLQLASNSTYLYRIQAEAETGTYNTYSGSFTTLDLLNKTSEQNQPASTGSFEALLSPSPTPMLTSPNIMLQPQQGIQYVPYFIPMQFAITPAPSSENVLGNVVTPTPLVTYSSDTTSNTSTTTLIFILGLLAGIILVTLATHSFTIQRKTKTAPSDKQPKETKEPTKKRMEYNFKVKT</sequence>
<evidence type="ECO:0008006" key="5">
    <source>
        <dbReference type="Google" id="ProtNLM"/>
    </source>
</evidence>
<dbReference type="Proteomes" id="UP000228920">
    <property type="component" value="Unassembled WGS sequence"/>
</dbReference>
<feature type="transmembrane region" description="Helical" evidence="2">
    <location>
        <begin position="204"/>
        <end position="222"/>
    </location>
</feature>
<protein>
    <recommendedName>
        <fullName evidence="5">Fibronectin type-III domain-containing protein</fullName>
    </recommendedName>
</protein>
<reference evidence="4" key="1">
    <citation type="submission" date="2017-09" db="EMBL/GenBank/DDBJ databases">
        <title>Depth-based differentiation of microbial function through sediment-hosted aquifers and enrichment of novel symbionts in the deep terrestrial subsurface.</title>
        <authorList>
            <person name="Probst A.J."/>
            <person name="Ladd B."/>
            <person name="Jarett J.K."/>
            <person name="Geller-Mcgrath D.E."/>
            <person name="Sieber C.M.K."/>
            <person name="Emerson J.B."/>
            <person name="Anantharaman K."/>
            <person name="Thomas B.C."/>
            <person name="Malmstrom R."/>
            <person name="Stieglmeier M."/>
            <person name="Klingl A."/>
            <person name="Woyke T."/>
            <person name="Ryan C.M."/>
            <person name="Banfield J.F."/>
        </authorList>
    </citation>
    <scope>NUCLEOTIDE SEQUENCE [LARGE SCALE GENOMIC DNA]</scope>
</reference>
<evidence type="ECO:0000313" key="4">
    <source>
        <dbReference type="Proteomes" id="UP000228920"/>
    </source>
</evidence>
<feature type="region of interest" description="Disordered" evidence="1">
    <location>
        <begin position="229"/>
        <end position="259"/>
    </location>
</feature>
<evidence type="ECO:0000313" key="3">
    <source>
        <dbReference type="EMBL" id="PIZ45011.1"/>
    </source>
</evidence>
<evidence type="ECO:0000256" key="2">
    <source>
        <dbReference type="SAM" id="Phobius"/>
    </source>
</evidence>
<dbReference type="InterPro" id="IPR013783">
    <property type="entry name" value="Ig-like_fold"/>
</dbReference>
<gene>
    <name evidence="3" type="ORF">COY32_05715</name>
</gene>
<name>A0A2M7TG69_UNCKA</name>